<evidence type="ECO:0000256" key="2">
    <source>
        <dbReference type="ARBA" id="ARBA00023015"/>
    </source>
</evidence>
<dbReference type="InterPro" id="IPR007627">
    <property type="entry name" value="RNA_pol_sigma70_r2"/>
</dbReference>
<evidence type="ECO:0000313" key="7">
    <source>
        <dbReference type="EMBL" id="MDX5983837.1"/>
    </source>
</evidence>
<dbReference type="PANTHER" id="PTHR43133:SF63">
    <property type="entry name" value="RNA POLYMERASE SIGMA FACTOR FECI-RELATED"/>
    <property type="match status" value="1"/>
</dbReference>
<dbReference type="InterPro" id="IPR039425">
    <property type="entry name" value="RNA_pol_sigma-70-like"/>
</dbReference>
<dbReference type="EMBL" id="JAWXXV010000001">
    <property type="protein sequence ID" value="MDX5983837.1"/>
    <property type="molecule type" value="Genomic_DNA"/>
</dbReference>
<accession>A0ABU4PJ03</accession>
<dbReference type="InterPro" id="IPR013249">
    <property type="entry name" value="RNA_pol_sigma70_r4_t2"/>
</dbReference>
<organism evidence="7 8">
    <name type="scientific">Sphingomonas echinoides</name>
    <dbReference type="NCBI Taxonomy" id="59803"/>
    <lineage>
        <taxon>Bacteria</taxon>
        <taxon>Pseudomonadati</taxon>
        <taxon>Pseudomonadota</taxon>
        <taxon>Alphaproteobacteria</taxon>
        <taxon>Sphingomonadales</taxon>
        <taxon>Sphingomonadaceae</taxon>
        <taxon>Sphingomonas</taxon>
    </lineage>
</organism>
<keyword evidence="8" id="KW-1185">Reference proteome</keyword>
<dbReference type="InterPro" id="IPR014284">
    <property type="entry name" value="RNA_pol_sigma-70_dom"/>
</dbReference>
<evidence type="ECO:0000313" key="8">
    <source>
        <dbReference type="Proteomes" id="UP001279660"/>
    </source>
</evidence>
<evidence type="ECO:0000259" key="6">
    <source>
        <dbReference type="Pfam" id="PF08281"/>
    </source>
</evidence>
<evidence type="ECO:0000259" key="5">
    <source>
        <dbReference type="Pfam" id="PF04542"/>
    </source>
</evidence>
<dbReference type="Gene3D" id="1.10.1740.10">
    <property type="match status" value="1"/>
</dbReference>
<dbReference type="InterPro" id="IPR036388">
    <property type="entry name" value="WH-like_DNA-bd_sf"/>
</dbReference>
<keyword evidence="3" id="KW-0731">Sigma factor</keyword>
<name>A0ABU4PJ03_9SPHN</name>
<feature type="domain" description="RNA polymerase sigma-70 region 2" evidence="5">
    <location>
        <begin position="18"/>
        <end position="75"/>
    </location>
</feature>
<evidence type="ECO:0000256" key="1">
    <source>
        <dbReference type="ARBA" id="ARBA00010641"/>
    </source>
</evidence>
<evidence type="ECO:0000256" key="3">
    <source>
        <dbReference type="ARBA" id="ARBA00023082"/>
    </source>
</evidence>
<dbReference type="Pfam" id="PF04542">
    <property type="entry name" value="Sigma70_r2"/>
    <property type="match status" value="1"/>
</dbReference>
<gene>
    <name evidence="7" type="ORF">SIL82_06150</name>
</gene>
<comment type="caution">
    <text evidence="7">The sequence shown here is derived from an EMBL/GenBank/DDBJ whole genome shotgun (WGS) entry which is preliminary data.</text>
</comment>
<reference evidence="7 8" key="1">
    <citation type="submission" date="2023-11" db="EMBL/GenBank/DDBJ databases">
        <title>MicrobeMod: A computational toolkit for identifying prokaryotic methylation and restriction-modification with nanopore sequencing.</title>
        <authorList>
            <person name="Crits-Christoph A."/>
            <person name="Kang S.C."/>
            <person name="Lee H."/>
            <person name="Ostrov N."/>
        </authorList>
    </citation>
    <scope>NUCLEOTIDE SEQUENCE [LARGE SCALE GENOMIC DNA]</scope>
    <source>
        <strain evidence="7 8">ATCC 14820</strain>
    </source>
</reference>
<dbReference type="Gene3D" id="1.10.10.10">
    <property type="entry name" value="Winged helix-like DNA-binding domain superfamily/Winged helix DNA-binding domain"/>
    <property type="match status" value="1"/>
</dbReference>
<protein>
    <submittedName>
        <fullName evidence="7">RNA polymerase sigma factor</fullName>
    </submittedName>
</protein>
<proteinExistence type="inferred from homology"/>
<dbReference type="SUPFAM" id="SSF88659">
    <property type="entry name" value="Sigma3 and sigma4 domains of RNA polymerase sigma factors"/>
    <property type="match status" value="1"/>
</dbReference>
<keyword evidence="2" id="KW-0805">Transcription regulation</keyword>
<dbReference type="PANTHER" id="PTHR43133">
    <property type="entry name" value="RNA POLYMERASE ECF-TYPE SIGMA FACTO"/>
    <property type="match status" value="1"/>
</dbReference>
<evidence type="ECO:0000256" key="4">
    <source>
        <dbReference type="ARBA" id="ARBA00023163"/>
    </source>
</evidence>
<sequence length="191" mass="21013">MAASSSMTEAGLKAVFLAERPMLLRLLAARLGNPADAEDALQDIWLKLDQHGVPPVAQPAAYLYRMATNLAADRRIAAARAGARDTAWLEVQPAAEEHPSIEHTLLARERLARLEAALAAMPERMSQALRLYRVENLPQKQIAERLGMTVSGVEKLLRRAVKEIHAYKLAGEAESGDVYRLSDEGDSHRGR</sequence>
<keyword evidence="4" id="KW-0804">Transcription</keyword>
<dbReference type="NCBIfam" id="TIGR02937">
    <property type="entry name" value="sigma70-ECF"/>
    <property type="match status" value="1"/>
</dbReference>
<dbReference type="InterPro" id="IPR013324">
    <property type="entry name" value="RNA_pol_sigma_r3/r4-like"/>
</dbReference>
<dbReference type="Proteomes" id="UP001279660">
    <property type="component" value="Unassembled WGS sequence"/>
</dbReference>
<feature type="domain" description="RNA polymerase sigma factor 70 region 4 type 2" evidence="6">
    <location>
        <begin position="112"/>
        <end position="163"/>
    </location>
</feature>
<dbReference type="Pfam" id="PF08281">
    <property type="entry name" value="Sigma70_r4_2"/>
    <property type="match status" value="1"/>
</dbReference>
<comment type="similarity">
    <text evidence="1">Belongs to the sigma-70 factor family. ECF subfamily.</text>
</comment>
<dbReference type="InterPro" id="IPR013325">
    <property type="entry name" value="RNA_pol_sigma_r2"/>
</dbReference>
<dbReference type="SUPFAM" id="SSF88946">
    <property type="entry name" value="Sigma2 domain of RNA polymerase sigma factors"/>
    <property type="match status" value="1"/>
</dbReference>